<comment type="caution">
    <text evidence="4">The sequence shown here is derived from an EMBL/GenBank/DDBJ whole genome shotgun (WGS) entry which is preliminary data.</text>
</comment>
<keyword evidence="2" id="KW-0472">Membrane</keyword>
<evidence type="ECO:0000259" key="3">
    <source>
        <dbReference type="Pfam" id="PF00188"/>
    </source>
</evidence>
<dbReference type="Pfam" id="PF00188">
    <property type="entry name" value="CAP"/>
    <property type="match status" value="1"/>
</dbReference>
<proteinExistence type="predicted"/>
<feature type="transmembrane region" description="Helical" evidence="2">
    <location>
        <begin position="229"/>
        <end position="252"/>
    </location>
</feature>
<feature type="compositionally biased region" description="Polar residues" evidence="1">
    <location>
        <begin position="272"/>
        <end position="284"/>
    </location>
</feature>
<keyword evidence="5" id="KW-1185">Reference proteome</keyword>
<dbReference type="PANTHER" id="PTHR31157">
    <property type="entry name" value="SCP DOMAIN-CONTAINING PROTEIN"/>
    <property type="match status" value="1"/>
</dbReference>
<protein>
    <submittedName>
        <fullName evidence="4">CAP domain-containing protein</fullName>
    </submittedName>
</protein>
<dbReference type="InterPro" id="IPR014044">
    <property type="entry name" value="CAP_dom"/>
</dbReference>
<feature type="compositionally biased region" description="Low complexity" evidence="1">
    <location>
        <begin position="297"/>
        <end position="338"/>
    </location>
</feature>
<evidence type="ECO:0000256" key="2">
    <source>
        <dbReference type="SAM" id="Phobius"/>
    </source>
</evidence>
<feature type="region of interest" description="Disordered" evidence="1">
    <location>
        <begin position="206"/>
        <end position="228"/>
    </location>
</feature>
<evidence type="ECO:0000256" key="1">
    <source>
        <dbReference type="SAM" id="MobiDB-lite"/>
    </source>
</evidence>
<feature type="domain" description="SCP" evidence="3">
    <location>
        <begin position="377"/>
        <end position="491"/>
    </location>
</feature>
<accession>A0A5N8VP06</accession>
<keyword evidence="2" id="KW-1133">Transmembrane helix</keyword>
<dbReference type="OrthoDB" id="68195at2"/>
<dbReference type="RefSeq" id="WP_152893535.1">
    <property type="nucleotide sequence ID" value="NZ_VJZD01000181.1"/>
</dbReference>
<sequence>MGRHGRSATGHAAEVMEAHDSSIPGWGGHGPQDSYRDAPTAMGTAPYLAHDQYDSYGDASTTMGTAPYLNPTAHTETTAHSDAYTYPPQDGGAWPDATMTFPSDTSDGYGHEYGYGNRYGYESGYGHEYGYGNTYGSTHENTYGNTYSRPVLDERVAHDTRPVHEVRPVRDDRPVREDHTAPDSRPVRDPRFPRDAAFTRSFLSEGFTPDEGVRRSAHRRRKKRASTPVRSGLLGVSAAVALGTVAVATGVVPGLENYRLGGGTSGGDNVQAAGSPSNSATEQGGTSGTAAERDDSTATSRDSQRASASAAATPTAPAAPKPSATPSTTPSKAPTADPGTAAETTPSQEPTTATKAPKESSSAVTVSAEAQAEAEVLKLVNEERAKVGCSALTANGSLTRLAEAFSEDMAQRNFFDHTDPDGATPWDRAAKAGISNLGGENIARGQADAEAVMEAWMNSPGHRANILNCDFNTLGVGVHFGEGGPWWTQDFGY</sequence>
<reference evidence="4 5" key="1">
    <citation type="submission" date="2019-07" db="EMBL/GenBank/DDBJ databases">
        <title>New species of Amycolatopsis and Streptomyces.</title>
        <authorList>
            <person name="Duangmal K."/>
            <person name="Teo W.F.A."/>
            <person name="Lipun K."/>
        </authorList>
    </citation>
    <scope>NUCLEOTIDE SEQUENCE [LARGE SCALE GENOMIC DNA]</scope>
    <source>
        <strain evidence="4 5">NBRC 109810</strain>
    </source>
</reference>
<dbReference type="InterPro" id="IPR035940">
    <property type="entry name" value="CAP_sf"/>
</dbReference>
<dbReference type="Proteomes" id="UP000325849">
    <property type="component" value="Unassembled WGS sequence"/>
</dbReference>
<feature type="compositionally biased region" description="Basic residues" evidence="1">
    <location>
        <begin position="215"/>
        <end position="225"/>
    </location>
</feature>
<dbReference type="EMBL" id="VJZD01000181">
    <property type="protein sequence ID" value="MPY35834.1"/>
    <property type="molecule type" value="Genomic_DNA"/>
</dbReference>
<dbReference type="Gene3D" id="3.40.33.10">
    <property type="entry name" value="CAP"/>
    <property type="match status" value="1"/>
</dbReference>
<dbReference type="CDD" id="cd05379">
    <property type="entry name" value="CAP_bacterial"/>
    <property type="match status" value="1"/>
</dbReference>
<dbReference type="SUPFAM" id="SSF55797">
    <property type="entry name" value="PR-1-like"/>
    <property type="match status" value="1"/>
</dbReference>
<keyword evidence="2" id="KW-0812">Transmembrane</keyword>
<organism evidence="4 5">
    <name type="scientific">Streptomyces adustus</name>
    <dbReference type="NCBI Taxonomy" id="1609272"/>
    <lineage>
        <taxon>Bacteria</taxon>
        <taxon>Bacillati</taxon>
        <taxon>Actinomycetota</taxon>
        <taxon>Actinomycetes</taxon>
        <taxon>Kitasatosporales</taxon>
        <taxon>Streptomycetaceae</taxon>
        <taxon>Streptomyces</taxon>
    </lineage>
</organism>
<feature type="region of interest" description="Disordered" evidence="1">
    <location>
        <begin position="266"/>
        <end position="367"/>
    </location>
</feature>
<name>A0A5N8VP06_9ACTN</name>
<evidence type="ECO:0000313" key="5">
    <source>
        <dbReference type="Proteomes" id="UP000325849"/>
    </source>
</evidence>
<gene>
    <name evidence="4" type="ORF">FNH09_32775</name>
</gene>
<feature type="compositionally biased region" description="Polar residues" evidence="1">
    <location>
        <begin position="342"/>
        <end position="354"/>
    </location>
</feature>
<dbReference type="PANTHER" id="PTHR31157:SF1">
    <property type="entry name" value="SCP DOMAIN-CONTAINING PROTEIN"/>
    <property type="match status" value="1"/>
</dbReference>
<feature type="region of interest" description="Disordered" evidence="1">
    <location>
        <begin position="155"/>
        <end position="194"/>
    </location>
</feature>
<dbReference type="AlphaFoldDB" id="A0A5N8VP06"/>
<evidence type="ECO:0000313" key="4">
    <source>
        <dbReference type="EMBL" id="MPY35834.1"/>
    </source>
</evidence>